<accession>A0A645GL38</accession>
<protein>
    <submittedName>
        <fullName evidence="2">Uncharacterized protein</fullName>
    </submittedName>
</protein>
<organism evidence="2">
    <name type="scientific">bioreactor metagenome</name>
    <dbReference type="NCBI Taxonomy" id="1076179"/>
    <lineage>
        <taxon>unclassified sequences</taxon>
        <taxon>metagenomes</taxon>
        <taxon>ecological metagenomes</taxon>
    </lineage>
</organism>
<dbReference type="EMBL" id="VSSQ01076138">
    <property type="protein sequence ID" value="MPN26569.1"/>
    <property type="molecule type" value="Genomic_DNA"/>
</dbReference>
<feature type="region of interest" description="Disordered" evidence="1">
    <location>
        <begin position="54"/>
        <end position="80"/>
    </location>
</feature>
<comment type="caution">
    <text evidence="2">The sequence shown here is derived from an EMBL/GenBank/DDBJ whole genome shotgun (WGS) entry which is preliminary data.</text>
</comment>
<gene>
    <name evidence="2" type="ORF">SDC9_173994</name>
</gene>
<reference evidence="2" key="1">
    <citation type="submission" date="2019-08" db="EMBL/GenBank/DDBJ databases">
        <authorList>
            <person name="Kucharzyk K."/>
            <person name="Murdoch R.W."/>
            <person name="Higgins S."/>
            <person name="Loffler F."/>
        </authorList>
    </citation>
    <scope>NUCLEOTIDE SEQUENCE</scope>
</reference>
<dbReference type="AlphaFoldDB" id="A0A645GL38"/>
<sequence length="80" mass="9590">MIERKKLSESDSFFLRYMSVFRFCEIPERENPDRQEEYAPELHNHRANPVDALHACAEQPQHRQDETADCEDSVQQQQHF</sequence>
<evidence type="ECO:0000256" key="1">
    <source>
        <dbReference type="SAM" id="MobiDB-lite"/>
    </source>
</evidence>
<name>A0A645GL38_9ZZZZ</name>
<evidence type="ECO:0000313" key="2">
    <source>
        <dbReference type="EMBL" id="MPN26569.1"/>
    </source>
</evidence>
<proteinExistence type="predicted"/>